<dbReference type="GO" id="GO:0008483">
    <property type="term" value="F:transaminase activity"/>
    <property type="evidence" value="ECO:0007669"/>
    <property type="project" value="TreeGrafter"/>
</dbReference>
<dbReference type="SUPFAM" id="SSF53383">
    <property type="entry name" value="PLP-dependent transferases"/>
    <property type="match status" value="1"/>
</dbReference>
<dbReference type="InterPro" id="IPR015421">
    <property type="entry name" value="PyrdxlP-dep_Trfase_major"/>
</dbReference>
<proteinExistence type="inferred from homology"/>
<dbReference type="PANTHER" id="PTHR30244">
    <property type="entry name" value="TRANSAMINASE"/>
    <property type="match status" value="1"/>
</dbReference>
<dbReference type="InterPro" id="IPR015422">
    <property type="entry name" value="PyrdxlP-dep_Trfase_small"/>
</dbReference>
<evidence type="ECO:0000256" key="1">
    <source>
        <dbReference type="ARBA" id="ARBA00022898"/>
    </source>
</evidence>
<gene>
    <name evidence="3" type="primary">degT</name>
    <name evidence="3" type="ORF">DF3PB_120007</name>
</gene>
<dbReference type="InterPro" id="IPR015424">
    <property type="entry name" value="PyrdxlP-dep_Trfase"/>
</dbReference>
<dbReference type="Gene3D" id="3.90.1150.10">
    <property type="entry name" value="Aspartate Aminotransferase, domain 1"/>
    <property type="match status" value="1"/>
</dbReference>
<organism evidence="3">
    <name type="scientific">metagenome</name>
    <dbReference type="NCBI Taxonomy" id="256318"/>
    <lineage>
        <taxon>unclassified sequences</taxon>
        <taxon>metagenomes</taxon>
    </lineage>
</organism>
<dbReference type="PANTHER" id="PTHR30244:SF36">
    <property type="entry name" value="3-OXO-GLUCOSE-6-PHOSPHATE:GLUTAMATE AMINOTRANSFERASE"/>
    <property type="match status" value="1"/>
</dbReference>
<evidence type="ECO:0000313" key="3">
    <source>
        <dbReference type="EMBL" id="SUS04138.1"/>
    </source>
</evidence>
<evidence type="ECO:0000256" key="2">
    <source>
        <dbReference type="ARBA" id="ARBA00037999"/>
    </source>
</evidence>
<comment type="similarity">
    <text evidence="2">Belongs to the DegT/DnrJ/EryC1 family.</text>
</comment>
<accession>A0A380T8E7</accession>
<dbReference type="GO" id="GO:0000271">
    <property type="term" value="P:polysaccharide biosynthetic process"/>
    <property type="evidence" value="ECO:0007669"/>
    <property type="project" value="TreeGrafter"/>
</dbReference>
<dbReference type="GO" id="GO:0030170">
    <property type="term" value="F:pyridoxal phosphate binding"/>
    <property type="evidence" value="ECO:0007669"/>
    <property type="project" value="UniProtKB-ARBA"/>
</dbReference>
<dbReference type="Pfam" id="PF01041">
    <property type="entry name" value="DegT_DnrJ_EryC1"/>
    <property type="match status" value="1"/>
</dbReference>
<dbReference type="AlphaFoldDB" id="A0A380T8E7"/>
<keyword evidence="1" id="KW-0663">Pyridoxal phosphate</keyword>
<dbReference type="EMBL" id="UIDG01000024">
    <property type="protein sequence ID" value="SUS04138.1"/>
    <property type="molecule type" value="Genomic_DNA"/>
</dbReference>
<dbReference type="PIRSF" id="PIRSF000390">
    <property type="entry name" value="PLP_StrS"/>
    <property type="match status" value="1"/>
</dbReference>
<dbReference type="InterPro" id="IPR000653">
    <property type="entry name" value="DegT/StrS_aminotransferase"/>
</dbReference>
<protein>
    <submittedName>
        <fullName evidence="3">Pleiotropic regulatory protein</fullName>
    </submittedName>
</protein>
<sequence length="380" mass="40893">MTGPHLMVPLLDLQAQYRAIGAELQSAVSAVLESGQFVLGARVEEFERDFAAYCGSRHAIAVNSGTSALHLALVSAGIGAGDEVITVPMTFVATVAAILYAGATPRFVDIDAATWTMDPAALEAAITPRTRAIMPVHLHGRVADMARIVEIARARGFAIIEDAAQAHGAQYRGRRAGAIGDLGCFSFYPGKNLGACGEGGAVVTNRDDLAERIRMLRDWGQAERYRHVLPGYNYRMDAIQGAVLAVKLPYIEAWTEARRDAAAAYQALLADLPVGRPAACDRNSHVWHVYAVRVRERDRLRAELAEAGISTGIHYPVPVHLQPAYAGLGYRRGDFPVTEQLADETLSLPMFPELTRAQIERVGAALSALLSNNSARVVAA</sequence>
<dbReference type="Gene3D" id="3.40.640.10">
    <property type="entry name" value="Type I PLP-dependent aspartate aminotransferase-like (Major domain)"/>
    <property type="match status" value="1"/>
</dbReference>
<dbReference type="CDD" id="cd00616">
    <property type="entry name" value="AHBA_syn"/>
    <property type="match status" value="1"/>
</dbReference>
<reference evidence="3" key="1">
    <citation type="submission" date="2018-07" db="EMBL/GenBank/DDBJ databases">
        <authorList>
            <person name="Quirk P.G."/>
            <person name="Krulwich T.A."/>
        </authorList>
    </citation>
    <scope>NUCLEOTIDE SEQUENCE</scope>
</reference>
<dbReference type="FunFam" id="3.40.640.10:FF:000089">
    <property type="entry name" value="Aminotransferase, DegT/DnrJ/EryC1/StrS family"/>
    <property type="match status" value="1"/>
</dbReference>
<name>A0A380T8E7_9ZZZZ</name>